<dbReference type="InterPro" id="IPR016181">
    <property type="entry name" value="Acyl_CoA_acyltransferase"/>
</dbReference>
<dbReference type="InterPro" id="IPR000182">
    <property type="entry name" value="GNAT_dom"/>
</dbReference>
<evidence type="ECO:0000313" key="7">
    <source>
        <dbReference type="Proteomes" id="UP000288943"/>
    </source>
</evidence>
<evidence type="ECO:0000259" key="4">
    <source>
        <dbReference type="PROSITE" id="PS51186"/>
    </source>
</evidence>
<comment type="similarity">
    <text evidence="3">Belongs to the acetyltransferase family. RimJ subfamily.</text>
</comment>
<dbReference type="PROSITE" id="PS51186">
    <property type="entry name" value="GNAT"/>
    <property type="match status" value="1"/>
</dbReference>
<keyword evidence="2" id="KW-0012">Acyltransferase</keyword>
<evidence type="ECO:0000313" key="8">
    <source>
        <dbReference type="Proteomes" id="UP001527202"/>
    </source>
</evidence>
<feature type="domain" description="N-acetyltransferase" evidence="4">
    <location>
        <begin position="14"/>
        <end position="173"/>
    </location>
</feature>
<reference evidence="5 8" key="2">
    <citation type="submission" date="2022-05" db="EMBL/GenBank/DDBJ databases">
        <title>Genome Sequencing of Bee-Associated Microbes.</title>
        <authorList>
            <person name="Dunlap C."/>
        </authorList>
    </citation>
    <scope>NUCLEOTIDE SEQUENCE [LARGE SCALE GENOMIC DNA]</scope>
    <source>
        <strain evidence="5 8">NRRL B-23120</strain>
    </source>
</reference>
<dbReference type="Gene3D" id="3.40.630.30">
    <property type="match status" value="1"/>
</dbReference>
<dbReference type="CDD" id="cd04301">
    <property type="entry name" value="NAT_SF"/>
    <property type="match status" value="1"/>
</dbReference>
<accession>A0A410WXU6</accession>
<evidence type="ECO:0000313" key="5">
    <source>
        <dbReference type="EMBL" id="MCY9598248.1"/>
    </source>
</evidence>
<dbReference type="Proteomes" id="UP001527202">
    <property type="component" value="Unassembled WGS sequence"/>
</dbReference>
<evidence type="ECO:0000256" key="3">
    <source>
        <dbReference type="ARBA" id="ARBA00038502"/>
    </source>
</evidence>
<dbReference type="EMBL" id="CP026520">
    <property type="protein sequence ID" value="QAV19127.1"/>
    <property type="molecule type" value="Genomic_DNA"/>
</dbReference>
<dbReference type="GeneID" id="95376343"/>
<keyword evidence="8" id="KW-1185">Reference proteome</keyword>
<dbReference type="RefSeq" id="WP_042225906.1">
    <property type="nucleotide sequence ID" value="NZ_CP026520.1"/>
</dbReference>
<dbReference type="InterPro" id="IPR051531">
    <property type="entry name" value="N-acetyltransferase"/>
</dbReference>
<keyword evidence="1 6" id="KW-0808">Transferase</keyword>
<organism evidence="6 7">
    <name type="scientific">Paenibacillus chitinolyticus</name>
    <dbReference type="NCBI Taxonomy" id="79263"/>
    <lineage>
        <taxon>Bacteria</taxon>
        <taxon>Bacillati</taxon>
        <taxon>Bacillota</taxon>
        <taxon>Bacilli</taxon>
        <taxon>Bacillales</taxon>
        <taxon>Paenibacillaceae</taxon>
        <taxon>Paenibacillus</taxon>
    </lineage>
</organism>
<dbReference type="GO" id="GO:0008999">
    <property type="term" value="F:protein-N-terminal-alanine acetyltransferase activity"/>
    <property type="evidence" value="ECO:0007669"/>
    <property type="project" value="TreeGrafter"/>
</dbReference>
<dbReference type="PANTHER" id="PTHR43792:SF8">
    <property type="entry name" value="[RIBOSOMAL PROTEIN US5]-ALANINE N-ACETYLTRANSFERASE"/>
    <property type="match status" value="1"/>
</dbReference>
<dbReference type="GO" id="GO:0005737">
    <property type="term" value="C:cytoplasm"/>
    <property type="evidence" value="ECO:0007669"/>
    <property type="project" value="TreeGrafter"/>
</dbReference>
<gene>
    <name evidence="5" type="ORF">M5X16_21090</name>
    <name evidence="6" type="ORF">PC41400_16160</name>
</gene>
<evidence type="ECO:0000313" key="6">
    <source>
        <dbReference type="EMBL" id="QAV19127.1"/>
    </source>
</evidence>
<dbReference type="EMBL" id="JAMDMJ010000029">
    <property type="protein sequence ID" value="MCY9598248.1"/>
    <property type="molecule type" value="Genomic_DNA"/>
</dbReference>
<dbReference type="Proteomes" id="UP000288943">
    <property type="component" value="Chromosome"/>
</dbReference>
<proteinExistence type="inferred from homology"/>
<dbReference type="Pfam" id="PF13302">
    <property type="entry name" value="Acetyltransf_3"/>
    <property type="match status" value="1"/>
</dbReference>
<dbReference type="KEGG" id="pchi:PC41400_16160"/>
<dbReference type="OrthoDB" id="2631610at2"/>
<dbReference type="PANTHER" id="PTHR43792">
    <property type="entry name" value="GNAT FAMILY, PUTATIVE (AFU_ORTHOLOGUE AFUA_3G00765)-RELATED-RELATED"/>
    <property type="match status" value="1"/>
</dbReference>
<dbReference type="AlphaFoldDB" id="A0A410WXU6"/>
<sequence length="174" mass="19394">MNAPHSGKSASFEISVRPWSENDLTLLKKMNTAEMWAHLGGPESEEALSSRHQRYMKAVPGKVRMFTILFGDEAVGNVGYWAQHWRDQDVFEVGWGVLPEFQGHGIAMTATSAMLDILRDDVPGAIVYAFPGVSNFPSNAICRKLGFTLAGETEVEFPKGSWMKSNEWRLEFPG</sequence>
<dbReference type="SUPFAM" id="SSF55729">
    <property type="entry name" value="Acyl-CoA N-acyltransferases (Nat)"/>
    <property type="match status" value="1"/>
</dbReference>
<reference evidence="6 7" key="1">
    <citation type="submission" date="2018-01" db="EMBL/GenBank/DDBJ databases">
        <title>The whole genome sequencing and assembly of Paenibacillus chitinolyticus KCCM 41400 strain.</title>
        <authorList>
            <person name="Kim J.-Y."/>
            <person name="Park M.-K."/>
            <person name="Lee Y.-J."/>
            <person name="Yi H."/>
            <person name="Bahn Y.-S."/>
            <person name="Kim J.F."/>
            <person name="Lee D.-W."/>
        </authorList>
    </citation>
    <scope>NUCLEOTIDE SEQUENCE [LARGE SCALE GENOMIC DNA]</scope>
    <source>
        <strain evidence="6 7">KCCM 41400</strain>
    </source>
</reference>
<protein>
    <submittedName>
        <fullName evidence="5 6">N-acetyltransferase</fullName>
    </submittedName>
</protein>
<name>A0A410WXU6_9BACL</name>
<evidence type="ECO:0000256" key="1">
    <source>
        <dbReference type="ARBA" id="ARBA00022679"/>
    </source>
</evidence>
<evidence type="ECO:0000256" key="2">
    <source>
        <dbReference type="ARBA" id="ARBA00023315"/>
    </source>
</evidence>